<sequence length="157" mass="17479">MPWLGGIRVCPRQHSGLVSPGNSVAAQNDEAEIEDVIEQARVSAMALDKTISLTRSIISSYPSMINPDKGASLTFFQTQVVIGVKCASIESKDVLREIEYWKSAVLCSVLGANPPFEVIEGFIRHIWRTFDIDKIYLVKKGVFLVRFKHLSEQSIVV</sequence>
<accession>A0A9Q1GG84</accession>
<reference evidence="1" key="1">
    <citation type="submission" date="2022-04" db="EMBL/GenBank/DDBJ databases">
        <title>Carnegiea gigantea Genome sequencing and assembly v2.</title>
        <authorList>
            <person name="Copetti D."/>
            <person name="Sanderson M.J."/>
            <person name="Burquez A."/>
            <person name="Wojciechowski M.F."/>
        </authorList>
    </citation>
    <scope>NUCLEOTIDE SEQUENCE</scope>
    <source>
        <strain evidence="1">SGP5-SGP5p</strain>
        <tissue evidence="1">Aerial part</tissue>
    </source>
</reference>
<dbReference type="AlphaFoldDB" id="A0A9Q1GG84"/>
<dbReference type="Proteomes" id="UP001153076">
    <property type="component" value="Unassembled WGS sequence"/>
</dbReference>
<evidence type="ECO:0000313" key="1">
    <source>
        <dbReference type="EMBL" id="KAJ8419800.1"/>
    </source>
</evidence>
<gene>
    <name evidence="1" type="ORF">Cgig2_030529</name>
</gene>
<name>A0A9Q1GG84_9CARY</name>
<dbReference type="EMBL" id="JAKOGI010004411">
    <property type="protein sequence ID" value="KAJ8419800.1"/>
    <property type="molecule type" value="Genomic_DNA"/>
</dbReference>
<dbReference type="PANTHER" id="PTHR33233">
    <property type="entry name" value="ENDONUCLEASE/EXONUCLEASE/PHOSPHATASE"/>
    <property type="match status" value="1"/>
</dbReference>
<evidence type="ECO:0000313" key="2">
    <source>
        <dbReference type="Proteomes" id="UP001153076"/>
    </source>
</evidence>
<proteinExistence type="predicted"/>
<keyword evidence="2" id="KW-1185">Reference proteome</keyword>
<protein>
    <submittedName>
        <fullName evidence="1">Uncharacterized protein</fullName>
    </submittedName>
</protein>
<organism evidence="1 2">
    <name type="scientific">Carnegiea gigantea</name>
    <dbReference type="NCBI Taxonomy" id="171969"/>
    <lineage>
        <taxon>Eukaryota</taxon>
        <taxon>Viridiplantae</taxon>
        <taxon>Streptophyta</taxon>
        <taxon>Embryophyta</taxon>
        <taxon>Tracheophyta</taxon>
        <taxon>Spermatophyta</taxon>
        <taxon>Magnoliopsida</taxon>
        <taxon>eudicotyledons</taxon>
        <taxon>Gunneridae</taxon>
        <taxon>Pentapetalae</taxon>
        <taxon>Caryophyllales</taxon>
        <taxon>Cactineae</taxon>
        <taxon>Cactaceae</taxon>
        <taxon>Cactoideae</taxon>
        <taxon>Echinocereeae</taxon>
        <taxon>Carnegiea</taxon>
    </lineage>
</organism>
<dbReference type="PANTHER" id="PTHR33233:SF17">
    <property type="entry name" value="DUF4283 DOMAIN-CONTAINING PROTEIN"/>
    <property type="match status" value="1"/>
</dbReference>
<comment type="caution">
    <text evidence="1">The sequence shown here is derived from an EMBL/GenBank/DDBJ whole genome shotgun (WGS) entry which is preliminary data.</text>
</comment>